<dbReference type="PANTHER" id="PTHR46568">
    <property type="entry name" value="ALKYLDIHYDROXYACETONEPHOSPHATE SYNTHASE, PEROXISOMAL"/>
    <property type="match status" value="1"/>
</dbReference>
<proteinExistence type="inferred from homology"/>
<comment type="cofactor">
    <cofactor evidence="2 3">
        <name>FAD</name>
        <dbReference type="ChEBI" id="CHEBI:57692"/>
    </cofactor>
</comment>
<dbReference type="GO" id="GO:0005777">
    <property type="term" value="C:peroxisome"/>
    <property type="evidence" value="ECO:0007669"/>
    <property type="project" value="UniProtKB-SubCell"/>
</dbReference>
<evidence type="ECO:0000259" key="4">
    <source>
        <dbReference type="Pfam" id="PF01565"/>
    </source>
</evidence>
<comment type="subunit">
    <text evidence="3">Homodimer.</text>
</comment>
<dbReference type="InterPro" id="IPR025650">
    <property type="entry name" value="Alkyl-DHAP_Synthase"/>
</dbReference>
<dbReference type="InterPro" id="IPR036318">
    <property type="entry name" value="FAD-bd_PCMH-like_sf"/>
</dbReference>
<keyword evidence="3" id="KW-0285">Flavoprotein</keyword>
<gene>
    <name evidence="5" type="ORF">TELCIR_24255</name>
</gene>
<dbReference type="EC" id="2.5.1.26" evidence="3"/>
<dbReference type="InterPro" id="IPR006094">
    <property type="entry name" value="Oxid_FAD_bind_N"/>
</dbReference>
<evidence type="ECO:0000256" key="3">
    <source>
        <dbReference type="RuleBase" id="RU363113"/>
    </source>
</evidence>
<dbReference type="InterPro" id="IPR016169">
    <property type="entry name" value="FAD-bd_PCMH_sub2"/>
</dbReference>
<keyword evidence="6" id="KW-1185">Reference proteome</keyword>
<comment type="pathway">
    <text evidence="3">Glycerolipid metabolism; ether lipid biosynthesis.</text>
</comment>
<dbReference type="AlphaFoldDB" id="A0A2G9T8T9"/>
<dbReference type="GO" id="GO:0008609">
    <property type="term" value="F:alkylglycerone-phosphate synthase activity"/>
    <property type="evidence" value="ECO:0007669"/>
    <property type="project" value="UniProtKB-EC"/>
</dbReference>
<keyword evidence="3" id="KW-0443">Lipid metabolism</keyword>
<comment type="function">
    <text evidence="3">Catalyzes the exchange of an acyl for a long-chain alkyl group and the formation of the ether bond in the biosynthesis of ether phospholipids.</text>
</comment>
<keyword evidence="2 3" id="KW-0274">FAD</keyword>
<name>A0A2G9T8T9_TELCI</name>
<keyword evidence="3" id="KW-0808">Transferase</keyword>
<dbReference type="SUPFAM" id="SSF56176">
    <property type="entry name" value="FAD-binding/transporter-associated domain-like"/>
    <property type="match status" value="1"/>
</dbReference>
<keyword evidence="3" id="KW-0444">Lipid biosynthesis</keyword>
<feature type="non-terminal residue" evidence="5">
    <location>
        <position position="1"/>
    </location>
</feature>
<comment type="similarity">
    <text evidence="1 3">Belongs to the FAD-binding oxidoreductase/transferase type 4 family.</text>
</comment>
<feature type="domain" description="FAD linked oxidase N-terminal" evidence="4">
    <location>
        <begin position="38"/>
        <end position="82"/>
    </location>
</feature>
<dbReference type="Pfam" id="PF01565">
    <property type="entry name" value="FAD_binding_4"/>
    <property type="match status" value="1"/>
</dbReference>
<keyword evidence="3" id="KW-0576">Peroxisome</keyword>
<comment type="subcellular location">
    <subcellularLocation>
        <location evidence="3">Peroxisome</location>
    </subcellularLocation>
</comment>
<sequence length="84" mass="9407">HQRQCVIRTFPVEMPIMDCPQYFSDFITFGILHCQYTQAGIVGVSLEHKLNSKGFTCGHEPDSIEFSTLGGWVSTRASGAKKNR</sequence>
<dbReference type="EMBL" id="KZ397567">
    <property type="protein sequence ID" value="PIO54383.1"/>
    <property type="molecule type" value="Genomic_DNA"/>
</dbReference>
<feature type="binding site" evidence="2">
    <location>
        <begin position="75"/>
        <end position="78"/>
    </location>
    <ligand>
        <name>FAD</name>
        <dbReference type="ChEBI" id="CHEBI:57692"/>
    </ligand>
</feature>
<dbReference type="Proteomes" id="UP000230423">
    <property type="component" value="Unassembled WGS sequence"/>
</dbReference>
<feature type="binding site" evidence="2">
    <location>
        <begin position="62"/>
        <end position="68"/>
    </location>
    <ligand>
        <name>FAD</name>
        <dbReference type="ChEBI" id="CHEBI:57692"/>
    </ligand>
</feature>
<dbReference type="Gene3D" id="3.30.465.10">
    <property type="match status" value="1"/>
</dbReference>
<dbReference type="UniPathway" id="UPA00781"/>
<dbReference type="OrthoDB" id="7786253at2759"/>
<evidence type="ECO:0000256" key="2">
    <source>
        <dbReference type="PIRSR" id="PIRSR625650-3"/>
    </source>
</evidence>
<evidence type="ECO:0000313" key="5">
    <source>
        <dbReference type="EMBL" id="PIO54383.1"/>
    </source>
</evidence>
<evidence type="ECO:0000313" key="6">
    <source>
        <dbReference type="Proteomes" id="UP000230423"/>
    </source>
</evidence>
<protein>
    <recommendedName>
        <fullName evidence="3">Alkylglycerone-phosphate synthase</fullName>
        <shortName evidence="3">Alkyl-DHAP synthase</shortName>
        <ecNumber evidence="3">2.5.1.26</ecNumber>
    </recommendedName>
</protein>
<accession>A0A2G9T8T9</accession>
<dbReference type="GO" id="GO:0050660">
    <property type="term" value="F:flavin adenine dinucleotide binding"/>
    <property type="evidence" value="ECO:0007669"/>
    <property type="project" value="InterPro"/>
</dbReference>
<evidence type="ECO:0000256" key="1">
    <source>
        <dbReference type="ARBA" id="ARBA00008000"/>
    </source>
</evidence>
<comment type="catalytic activity">
    <reaction evidence="3">
        <text>a long chain fatty alcohol + a 1-acylglycerone 3-phosphate = a 1-O-alkylglycerone 3-phosphate + a long-chain fatty acid + H(+)</text>
        <dbReference type="Rhea" id="RHEA:36171"/>
        <dbReference type="ChEBI" id="CHEBI:15378"/>
        <dbReference type="ChEBI" id="CHEBI:17135"/>
        <dbReference type="ChEBI" id="CHEBI:57534"/>
        <dbReference type="ChEBI" id="CHEBI:57560"/>
        <dbReference type="ChEBI" id="CHEBI:73315"/>
        <dbReference type="EC" id="2.5.1.26"/>
    </reaction>
</comment>
<reference evidence="5 6" key="1">
    <citation type="submission" date="2015-09" db="EMBL/GenBank/DDBJ databases">
        <title>Draft genome of the parasitic nematode Teladorsagia circumcincta isolate WARC Sus (inbred).</title>
        <authorList>
            <person name="Mitreva M."/>
        </authorList>
    </citation>
    <scope>NUCLEOTIDE SEQUENCE [LARGE SCALE GENOMIC DNA]</scope>
    <source>
        <strain evidence="5 6">S</strain>
    </source>
</reference>
<dbReference type="PANTHER" id="PTHR46568:SF1">
    <property type="entry name" value="ALKYLDIHYDROXYACETONEPHOSPHATE SYNTHASE, PEROXISOMAL"/>
    <property type="match status" value="1"/>
</dbReference>
<organism evidence="5 6">
    <name type="scientific">Teladorsagia circumcincta</name>
    <name type="common">Brown stomach worm</name>
    <name type="synonym">Ostertagia circumcincta</name>
    <dbReference type="NCBI Taxonomy" id="45464"/>
    <lineage>
        <taxon>Eukaryota</taxon>
        <taxon>Metazoa</taxon>
        <taxon>Ecdysozoa</taxon>
        <taxon>Nematoda</taxon>
        <taxon>Chromadorea</taxon>
        <taxon>Rhabditida</taxon>
        <taxon>Rhabditina</taxon>
        <taxon>Rhabditomorpha</taxon>
        <taxon>Strongyloidea</taxon>
        <taxon>Trichostrongylidae</taxon>
        <taxon>Teladorsagia</taxon>
    </lineage>
</organism>
<dbReference type="GO" id="GO:0008611">
    <property type="term" value="P:ether lipid biosynthetic process"/>
    <property type="evidence" value="ECO:0007669"/>
    <property type="project" value="UniProtKB-UniPathway"/>
</dbReference>